<keyword evidence="4" id="KW-1185">Reference proteome</keyword>
<dbReference type="EMBL" id="BJZU01000104">
    <property type="protein sequence ID" value="GEP06452.1"/>
    <property type="molecule type" value="Genomic_DNA"/>
</dbReference>
<organism evidence="1 3">
    <name type="scientific">Methylobacterium oxalidis</name>
    <dbReference type="NCBI Taxonomy" id="944322"/>
    <lineage>
        <taxon>Bacteria</taxon>
        <taxon>Pseudomonadati</taxon>
        <taxon>Pseudomonadota</taxon>
        <taxon>Alphaproteobacteria</taxon>
        <taxon>Hyphomicrobiales</taxon>
        <taxon>Methylobacteriaceae</taxon>
        <taxon>Methylobacterium</taxon>
    </lineage>
</organism>
<protein>
    <submittedName>
        <fullName evidence="1">Uncharacterized protein</fullName>
    </submittedName>
</protein>
<evidence type="ECO:0000313" key="4">
    <source>
        <dbReference type="Proteomes" id="UP001156856"/>
    </source>
</evidence>
<dbReference type="AlphaFoldDB" id="A0A512J918"/>
<accession>A0A512J918</accession>
<name>A0A512J918_9HYPH</name>
<reference evidence="2" key="4">
    <citation type="submission" date="2023-01" db="EMBL/GenBank/DDBJ databases">
        <title>Draft genome sequence of Methylobacterium oxalidis strain NBRC 107715.</title>
        <authorList>
            <person name="Sun Q."/>
            <person name="Mori K."/>
        </authorList>
    </citation>
    <scope>NUCLEOTIDE SEQUENCE</scope>
    <source>
        <strain evidence="2">NBRC 107715</strain>
    </source>
</reference>
<dbReference type="Proteomes" id="UP001156856">
    <property type="component" value="Unassembled WGS sequence"/>
</dbReference>
<evidence type="ECO:0000313" key="3">
    <source>
        <dbReference type="Proteomes" id="UP000321960"/>
    </source>
</evidence>
<comment type="caution">
    <text evidence="1">The sequence shown here is derived from an EMBL/GenBank/DDBJ whole genome shotgun (WGS) entry which is preliminary data.</text>
</comment>
<reference evidence="4" key="2">
    <citation type="journal article" date="2019" name="Int. J. Syst. Evol. Microbiol.">
        <title>The Global Catalogue of Microorganisms (GCM) 10K type strain sequencing project: providing services to taxonomists for standard genome sequencing and annotation.</title>
        <authorList>
            <consortium name="The Broad Institute Genomics Platform"/>
            <consortium name="The Broad Institute Genome Sequencing Center for Infectious Disease"/>
            <person name="Wu L."/>
            <person name="Ma J."/>
        </authorList>
    </citation>
    <scope>NUCLEOTIDE SEQUENCE [LARGE SCALE GENOMIC DNA]</scope>
    <source>
        <strain evidence="4">NBRC 107715</strain>
    </source>
</reference>
<evidence type="ECO:0000313" key="1">
    <source>
        <dbReference type="EMBL" id="GEP06452.1"/>
    </source>
</evidence>
<evidence type="ECO:0000313" key="2">
    <source>
        <dbReference type="EMBL" id="GLS65492.1"/>
    </source>
</evidence>
<proteinExistence type="predicted"/>
<reference evidence="2" key="1">
    <citation type="journal article" date="2014" name="Int. J. Syst. Evol. Microbiol.">
        <title>Complete genome of a new Firmicutes species belonging to the dominant human colonic microbiota ('Ruminococcus bicirculans') reveals two chromosomes and a selective capacity to utilize plant glucans.</title>
        <authorList>
            <consortium name="NISC Comparative Sequencing Program"/>
            <person name="Wegmann U."/>
            <person name="Louis P."/>
            <person name="Goesmann A."/>
            <person name="Henrissat B."/>
            <person name="Duncan S.H."/>
            <person name="Flint H.J."/>
        </authorList>
    </citation>
    <scope>NUCLEOTIDE SEQUENCE</scope>
    <source>
        <strain evidence="2">NBRC 107715</strain>
    </source>
</reference>
<dbReference type="EMBL" id="BSPK01000072">
    <property type="protein sequence ID" value="GLS65492.1"/>
    <property type="molecule type" value="Genomic_DNA"/>
</dbReference>
<dbReference type="RefSeq" id="WP_147028003.1">
    <property type="nucleotide sequence ID" value="NZ_BJZU01000104.1"/>
</dbReference>
<sequence>MSLLFPTAKAAGSGSLPLLQERAFNVRLRCNSCERERSQVICLADEPNDPATIHDFWDSGVAREIDPDCIYCAETGATILGVSYQRQPGDEPPRSTE</sequence>
<reference evidence="1 3" key="3">
    <citation type="submission" date="2019-07" db="EMBL/GenBank/DDBJ databases">
        <title>Whole genome shotgun sequence of Methylobacterium oxalidis NBRC 107715.</title>
        <authorList>
            <person name="Hosoyama A."/>
            <person name="Uohara A."/>
            <person name="Ohji S."/>
            <person name="Ichikawa N."/>
        </authorList>
    </citation>
    <scope>NUCLEOTIDE SEQUENCE [LARGE SCALE GENOMIC DNA]</scope>
    <source>
        <strain evidence="1 3">NBRC 107715</strain>
    </source>
</reference>
<dbReference type="Proteomes" id="UP000321960">
    <property type="component" value="Unassembled WGS sequence"/>
</dbReference>
<gene>
    <name evidence="2" type="ORF">GCM10007888_38740</name>
    <name evidence="1" type="ORF">MOX02_44900</name>
</gene>